<keyword evidence="2" id="KW-0812">Transmembrane</keyword>
<accession>A0A7W3TTN0</accession>
<evidence type="ECO:0000256" key="1">
    <source>
        <dbReference type="SAM" id="MobiDB-lite"/>
    </source>
</evidence>
<sequence length="153" mass="16487">MTTIINAIPSYLITVTASVAFFIALNLMKDFIQNKIIHAKTETARARWMYANQLADTAVASLVGKDMAGHEKFARAKQLVQDALQKAGIKNIDLAAIETAIQSAYEKSELTPTITPQTKKSITSTPIVAKQSGTDITPDAQAPAIDPTKGDNQ</sequence>
<keyword evidence="2" id="KW-0472">Membrane</keyword>
<reference evidence="3 4" key="1">
    <citation type="submission" date="2020-07" db="EMBL/GenBank/DDBJ databases">
        <title>Description of Limosilactobacillus balticus sp. nov., Limosilactobacillus agrestis sp. nov., Limosilactobacillus albertensis sp. nov., Limosilactobacillus rudii sp. nov., Limosilactobacillus fastidiosus sp. nov., five novel Limosilactobacillus species isolated from the vertebrate gastrointestinal tract, and proposal of 6 subspecies of Limosilactobacillus reuteri adapted to the gastrointestinal tract of specific vertebrate hosts.</title>
        <authorList>
            <person name="Li F."/>
            <person name="Cheng C."/>
            <person name="Zheng J."/>
            <person name="Quevedo R.M."/>
            <person name="Li J."/>
            <person name="Roos S."/>
            <person name="Gaenzle M.G."/>
            <person name="Walter J."/>
        </authorList>
    </citation>
    <scope>NUCLEOTIDE SEQUENCE [LARGE SCALE GENOMIC DNA]</scope>
    <source>
        <strain evidence="3 4">RRLNB_1_1</strain>
    </source>
</reference>
<evidence type="ECO:0000313" key="3">
    <source>
        <dbReference type="EMBL" id="MBB1070673.1"/>
    </source>
</evidence>
<feature type="compositionally biased region" description="Polar residues" evidence="1">
    <location>
        <begin position="116"/>
        <end position="135"/>
    </location>
</feature>
<dbReference type="EMBL" id="JACIVC010000070">
    <property type="protein sequence ID" value="MBB1070673.1"/>
    <property type="molecule type" value="Genomic_DNA"/>
</dbReference>
<keyword evidence="2" id="KW-1133">Transmembrane helix</keyword>
<evidence type="ECO:0000313" key="4">
    <source>
        <dbReference type="Proteomes" id="UP000518316"/>
    </source>
</evidence>
<evidence type="ECO:0000256" key="2">
    <source>
        <dbReference type="SAM" id="Phobius"/>
    </source>
</evidence>
<dbReference type="RefSeq" id="WP_182599163.1">
    <property type="nucleotide sequence ID" value="NZ_JACIVC010000070.1"/>
</dbReference>
<dbReference type="AlphaFoldDB" id="A0A7W3TTN0"/>
<evidence type="ECO:0008006" key="5">
    <source>
        <dbReference type="Google" id="ProtNLM"/>
    </source>
</evidence>
<feature type="transmembrane region" description="Helical" evidence="2">
    <location>
        <begin position="6"/>
        <end position="28"/>
    </location>
</feature>
<gene>
    <name evidence="3" type="ORF">H5S40_11000</name>
</gene>
<name>A0A7W3TTN0_9LACO</name>
<dbReference type="Proteomes" id="UP000518316">
    <property type="component" value="Unassembled WGS sequence"/>
</dbReference>
<keyword evidence="4" id="KW-1185">Reference proteome</keyword>
<protein>
    <recommendedName>
        <fullName evidence="5">Holin</fullName>
    </recommendedName>
</protein>
<feature type="region of interest" description="Disordered" evidence="1">
    <location>
        <begin position="116"/>
        <end position="153"/>
    </location>
</feature>
<organism evidence="3 4">
    <name type="scientific">Limosilactobacillus albertensis</name>
    <dbReference type="NCBI Taxonomy" id="2759752"/>
    <lineage>
        <taxon>Bacteria</taxon>
        <taxon>Bacillati</taxon>
        <taxon>Bacillota</taxon>
        <taxon>Bacilli</taxon>
        <taxon>Lactobacillales</taxon>
        <taxon>Lactobacillaceae</taxon>
        <taxon>Limosilactobacillus</taxon>
    </lineage>
</organism>
<comment type="caution">
    <text evidence="3">The sequence shown here is derived from an EMBL/GenBank/DDBJ whole genome shotgun (WGS) entry which is preliminary data.</text>
</comment>
<proteinExistence type="predicted"/>